<evidence type="ECO:0000313" key="7">
    <source>
        <dbReference type="EMBL" id="TQD88553.1"/>
    </source>
</evidence>
<dbReference type="GO" id="GO:0003899">
    <property type="term" value="F:DNA-directed RNA polymerase activity"/>
    <property type="evidence" value="ECO:0007669"/>
    <property type="project" value="InterPro"/>
</dbReference>
<feature type="domain" description="RNA polymerase subunit H/Rpb5 C-terminal" evidence="5">
    <location>
        <begin position="205"/>
        <end position="277"/>
    </location>
</feature>
<evidence type="ECO:0008006" key="9">
    <source>
        <dbReference type="Google" id="ProtNLM"/>
    </source>
</evidence>
<feature type="region of interest" description="Disordered" evidence="4">
    <location>
        <begin position="1"/>
        <end position="20"/>
    </location>
</feature>
<dbReference type="Pfam" id="PF01191">
    <property type="entry name" value="RNA_pol_Rpb5_C"/>
    <property type="match status" value="1"/>
</dbReference>
<dbReference type="EMBL" id="VIEB01000507">
    <property type="protein sequence ID" value="TQD88553.1"/>
    <property type="molecule type" value="Genomic_DNA"/>
</dbReference>
<accession>A0A540LPZ6</accession>
<evidence type="ECO:0000259" key="5">
    <source>
        <dbReference type="Pfam" id="PF01191"/>
    </source>
</evidence>
<dbReference type="Gene3D" id="3.40.1340.10">
    <property type="entry name" value="RNA polymerase, Rpb5, N-terminal domain"/>
    <property type="match status" value="1"/>
</dbReference>
<evidence type="ECO:0000259" key="6">
    <source>
        <dbReference type="Pfam" id="PF03871"/>
    </source>
</evidence>
<dbReference type="GO" id="GO:0006362">
    <property type="term" value="P:transcription elongation by RNA polymerase I"/>
    <property type="evidence" value="ECO:0007669"/>
    <property type="project" value="TreeGrafter"/>
</dbReference>
<reference evidence="7 8" key="1">
    <citation type="journal article" date="2019" name="G3 (Bethesda)">
        <title>Sequencing of a Wild Apple (Malus baccata) Genome Unravels the Differences Between Cultivated and Wild Apple Species Regarding Disease Resistance and Cold Tolerance.</title>
        <authorList>
            <person name="Chen X."/>
        </authorList>
    </citation>
    <scope>NUCLEOTIDE SEQUENCE [LARGE SCALE GENOMIC DNA]</scope>
    <source>
        <strain evidence="8">cv. Shandingzi</strain>
        <tissue evidence="7">Leaves</tissue>
    </source>
</reference>
<dbReference type="GO" id="GO:0042797">
    <property type="term" value="P:tRNA transcription by RNA polymerase III"/>
    <property type="evidence" value="ECO:0007669"/>
    <property type="project" value="TreeGrafter"/>
</dbReference>
<evidence type="ECO:0000256" key="4">
    <source>
        <dbReference type="SAM" id="MobiDB-lite"/>
    </source>
</evidence>
<dbReference type="PANTHER" id="PTHR10535">
    <property type="entry name" value="DNA-DIRECTED RNA POLYMERASES I, II, AND III SUBUNIT RPABC1"/>
    <property type="match status" value="1"/>
</dbReference>
<dbReference type="AlphaFoldDB" id="A0A540LPZ6"/>
<sequence length="278" mass="31112">MAIVKGDGVVPGSDGGSGRPGCITSHVAEGSVESSRFFLCRRTVMEMLRDRGCNVSDSDLNLSLTEFLSEFGPNPDHERLSVCVPLRSKPSKKFFARQKTMWHQENVFKEKDDTFSSKLHPLYYHAAAGTVLAEAYPSNAIVVIFCGTDEIRKRNMCGIYAGLPNKASIHQLILVLQSKMNCYARKELEKYPFKVDTFHISDLLVNITKHVSQPKLEMLTAEEKKKLLMKYNLEDNKLPLMLATDATARYYGLEKGQVVKVNYSGGFAGPLETYRCVA</sequence>
<evidence type="ECO:0000256" key="1">
    <source>
        <dbReference type="ARBA" id="ARBA00004123"/>
    </source>
</evidence>
<dbReference type="InterPro" id="IPR014381">
    <property type="entry name" value="Arch_Rpo5/euc_Rpb5"/>
</dbReference>
<keyword evidence="8" id="KW-1185">Reference proteome</keyword>
<dbReference type="PANTHER" id="PTHR10535:SF12">
    <property type="entry name" value="DNA-DIRECTED RNA POLYMERASE V SUBUNIT 5C"/>
    <property type="match status" value="1"/>
</dbReference>
<dbReference type="GO" id="GO:0005634">
    <property type="term" value="C:nucleus"/>
    <property type="evidence" value="ECO:0007669"/>
    <property type="project" value="UniProtKB-SubCell"/>
</dbReference>
<proteinExistence type="inferred from homology"/>
<evidence type="ECO:0000313" key="8">
    <source>
        <dbReference type="Proteomes" id="UP000315295"/>
    </source>
</evidence>
<comment type="caution">
    <text evidence="7">The sequence shown here is derived from an EMBL/GenBank/DDBJ whole genome shotgun (WGS) entry which is preliminary data.</text>
</comment>
<dbReference type="Pfam" id="PF03871">
    <property type="entry name" value="RNA_pol_Rpb5_N"/>
    <property type="match status" value="1"/>
</dbReference>
<gene>
    <name evidence="7" type="ORF">C1H46_025872</name>
</gene>
<dbReference type="InterPro" id="IPR000783">
    <property type="entry name" value="RNA_pol_subH/Rpb5_C"/>
</dbReference>
<protein>
    <recommendedName>
        <fullName evidence="9">RNA polymerase subunit H/Rpb5 C-terminal domain-containing protein</fullName>
    </recommendedName>
</protein>
<dbReference type="Proteomes" id="UP000315295">
    <property type="component" value="Unassembled WGS sequence"/>
</dbReference>
<dbReference type="SUPFAM" id="SSF53036">
    <property type="entry name" value="Eukaryotic RPB5 N-terminal domain"/>
    <property type="match status" value="1"/>
</dbReference>
<evidence type="ECO:0000256" key="3">
    <source>
        <dbReference type="ARBA" id="ARBA00025765"/>
    </source>
</evidence>
<evidence type="ECO:0000256" key="2">
    <source>
        <dbReference type="ARBA" id="ARBA00023242"/>
    </source>
</evidence>
<feature type="domain" description="RNA polymerase Rpb5 N-terminal" evidence="6">
    <location>
        <begin position="33"/>
        <end position="153"/>
    </location>
</feature>
<dbReference type="GO" id="GO:0003677">
    <property type="term" value="F:DNA binding"/>
    <property type="evidence" value="ECO:0007669"/>
    <property type="project" value="InterPro"/>
</dbReference>
<feature type="compositionally biased region" description="Low complexity" evidence="4">
    <location>
        <begin position="1"/>
        <end position="12"/>
    </location>
</feature>
<organism evidence="7 8">
    <name type="scientific">Malus baccata</name>
    <name type="common">Siberian crab apple</name>
    <name type="synonym">Pyrus baccata</name>
    <dbReference type="NCBI Taxonomy" id="106549"/>
    <lineage>
        <taxon>Eukaryota</taxon>
        <taxon>Viridiplantae</taxon>
        <taxon>Streptophyta</taxon>
        <taxon>Embryophyta</taxon>
        <taxon>Tracheophyta</taxon>
        <taxon>Spermatophyta</taxon>
        <taxon>Magnoliopsida</taxon>
        <taxon>eudicotyledons</taxon>
        <taxon>Gunneridae</taxon>
        <taxon>Pentapetalae</taxon>
        <taxon>rosids</taxon>
        <taxon>fabids</taxon>
        <taxon>Rosales</taxon>
        <taxon>Rosaceae</taxon>
        <taxon>Amygdaloideae</taxon>
        <taxon>Maleae</taxon>
        <taxon>Malus</taxon>
    </lineage>
</organism>
<dbReference type="InterPro" id="IPR036710">
    <property type="entry name" value="RNA_pol_Rpb5_N_sf"/>
</dbReference>
<dbReference type="Gene3D" id="3.90.940.20">
    <property type="entry name" value="RPB5-like RNA polymerase subunit"/>
    <property type="match status" value="1"/>
</dbReference>
<dbReference type="STRING" id="106549.A0A540LPZ6"/>
<comment type="similarity">
    <text evidence="3">Belongs to the archaeal Rpo5/eukaryotic RPB5 RNA polymerase subunit family.</text>
</comment>
<dbReference type="SUPFAM" id="SSF55287">
    <property type="entry name" value="RPB5-like RNA polymerase subunit"/>
    <property type="match status" value="1"/>
</dbReference>
<dbReference type="InterPro" id="IPR005571">
    <property type="entry name" value="RNA_pol_Rpb5_N"/>
</dbReference>
<comment type="subcellular location">
    <subcellularLocation>
        <location evidence="1">Nucleus</location>
    </subcellularLocation>
</comment>
<name>A0A540LPZ6_MALBA</name>
<dbReference type="GO" id="GO:0006366">
    <property type="term" value="P:transcription by RNA polymerase II"/>
    <property type="evidence" value="ECO:0007669"/>
    <property type="project" value="TreeGrafter"/>
</dbReference>
<keyword evidence="2" id="KW-0539">Nucleus</keyword>
<dbReference type="InterPro" id="IPR035913">
    <property type="entry name" value="RPB5-like_sf"/>
</dbReference>